<dbReference type="CDD" id="cd16917">
    <property type="entry name" value="HATPase_UhpB-NarQ-NarX-like"/>
    <property type="match status" value="1"/>
</dbReference>
<reference evidence="10 11" key="1">
    <citation type="submission" date="2016-04" db="EMBL/GenBank/DDBJ databases">
        <authorList>
            <person name="Chen L."/>
            <person name="Zhuang W."/>
            <person name="Wang G."/>
        </authorList>
    </citation>
    <scope>NUCLEOTIDE SEQUENCE [LARGE SCALE GENOMIC DNA]</scope>
    <source>
        <strain evidence="11">GR20</strain>
    </source>
</reference>
<dbReference type="PROSITE" id="PS50109">
    <property type="entry name" value="HIS_KIN"/>
    <property type="match status" value="1"/>
</dbReference>
<evidence type="ECO:0000256" key="5">
    <source>
        <dbReference type="ARBA" id="ARBA00022741"/>
    </source>
</evidence>
<feature type="domain" description="Histidine kinase" evidence="9">
    <location>
        <begin position="1"/>
        <end position="188"/>
    </location>
</feature>
<evidence type="ECO:0000256" key="7">
    <source>
        <dbReference type="ARBA" id="ARBA00022840"/>
    </source>
</evidence>
<sequence>SKELHDNVNQILSSAMILLSTAKGSGDEQENLLDKTSQYINLAIQEIRKISKSLNSSIIKEVGFIDPVEDIIKNMQLVRPVVVDFECDPELEIELTNDVQLMLYRIIQEQTNNIMRYAEAGYVRIAIEKSDDALSLVILDNGKGFDPDQQTRGIGLLNIRNRAETFGGTLTIDTKPMAGCRLEVQIPL</sequence>
<keyword evidence="5" id="KW-0547">Nucleotide-binding</keyword>
<dbReference type="PANTHER" id="PTHR24421:SF10">
    <property type="entry name" value="NITRATE_NITRITE SENSOR PROTEIN NARQ"/>
    <property type="match status" value="1"/>
</dbReference>
<evidence type="ECO:0000256" key="1">
    <source>
        <dbReference type="ARBA" id="ARBA00000085"/>
    </source>
</evidence>
<evidence type="ECO:0000313" key="11">
    <source>
        <dbReference type="Proteomes" id="UP000192277"/>
    </source>
</evidence>
<evidence type="ECO:0000256" key="6">
    <source>
        <dbReference type="ARBA" id="ARBA00022777"/>
    </source>
</evidence>
<keyword evidence="8" id="KW-0902">Two-component regulatory system</keyword>
<dbReference type="EMBL" id="LWBO01000033">
    <property type="protein sequence ID" value="OQP44156.1"/>
    <property type="molecule type" value="Genomic_DNA"/>
</dbReference>
<keyword evidence="4" id="KW-0808">Transferase</keyword>
<keyword evidence="6" id="KW-0418">Kinase</keyword>
<dbReference type="Proteomes" id="UP000192277">
    <property type="component" value="Unassembled WGS sequence"/>
</dbReference>
<feature type="non-terminal residue" evidence="10">
    <location>
        <position position="1"/>
    </location>
</feature>
<dbReference type="EC" id="2.7.13.3" evidence="2"/>
<dbReference type="RefSeq" id="WP_081195969.1">
    <property type="nucleotide sequence ID" value="NZ_LWBO01000033.1"/>
</dbReference>
<dbReference type="SUPFAM" id="SSF55874">
    <property type="entry name" value="ATPase domain of HSP90 chaperone/DNA topoisomerase II/histidine kinase"/>
    <property type="match status" value="1"/>
</dbReference>
<evidence type="ECO:0000256" key="2">
    <source>
        <dbReference type="ARBA" id="ARBA00012438"/>
    </source>
</evidence>
<dbReference type="InterPro" id="IPR036890">
    <property type="entry name" value="HATPase_C_sf"/>
</dbReference>
<keyword evidence="11" id="KW-1185">Reference proteome</keyword>
<dbReference type="SMART" id="SM00387">
    <property type="entry name" value="HATPase_c"/>
    <property type="match status" value="1"/>
</dbReference>
<evidence type="ECO:0000256" key="3">
    <source>
        <dbReference type="ARBA" id="ARBA00022553"/>
    </source>
</evidence>
<dbReference type="InterPro" id="IPR003594">
    <property type="entry name" value="HATPase_dom"/>
</dbReference>
<dbReference type="Pfam" id="PF07730">
    <property type="entry name" value="HisKA_3"/>
    <property type="match status" value="1"/>
</dbReference>
<dbReference type="PANTHER" id="PTHR24421">
    <property type="entry name" value="NITRATE/NITRITE SENSOR PROTEIN NARX-RELATED"/>
    <property type="match status" value="1"/>
</dbReference>
<accession>A0ABX3NRR0</accession>
<evidence type="ECO:0000256" key="4">
    <source>
        <dbReference type="ARBA" id="ARBA00022679"/>
    </source>
</evidence>
<proteinExistence type="predicted"/>
<dbReference type="InterPro" id="IPR005467">
    <property type="entry name" value="His_kinase_dom"/>
</dbReference>
<name>A0ABX3NRR0_9BACT</name>
<evidence type="ECO:0000313" key="10">
    <source>
        <dbReference type="EMBL" id="OQP44156.1"/>
    </source>
</evidence>
<keyword evidence="3" id="KW-0597">Phosphoprotein</keyword>
<organism evidence="10 11">
    <name type="scientific">Niastella koreensis</name>
    <dbReference type="NCBI Taxonomy" id="354356"/>
    <lineage>
        <taxon>Bacteria</taxon>
        <taxon>Pseudomonadati</taxon>
        <taxon>Bacteroidota</taxon>
        <taxon>Chitinophagia</taxon>
        <taxon>Chitinophagales</taxon>
        <taxon>Chitinophagaceae</taxon>
        <taxon>Niastella</taxon>
    </lineage>
</organism>
<protein>
    <recommendedName>
        <fullName evidence="2">histidine kinase</fullName>
        <ecNumber evidence="2">2.7.13.3</ecNumber>
    </recommendedName>
</protein>
<evidence type="ECO:0000259" key="9">
    <source>
        <dbReference type="PROSITE" id="PS50109"/>
    </source>
</evidence>
<comment type="catalytic activity">
    <reaction evidence="1">
        <text>ATP + protein L-histidine = ADP + protein N-phospho-L-histidine.</text>
        <dbReference type="EC" id="2.7.13.3"/>
    </reaction>
</comment>
<dbReference type="InterPro" id="IPR011712">
    <property type="entry name" value="Sig_transdc_His_kin_sub3_dim/P"/>
</dbReference>
<dbReference type="InterPro" id="IPR050482">
    <property type="entry name" value="Sensor_HK_TwoCompSys"/>
</dbReference>
<dbReference type="Gene3D" id="3.30.565.10">
    <property type="entry name" value="Histidine kinase-like ATPase, C-terminal domain"/>
    <property type="match status" value="1"/>
</dbReference>
<gene>
    <name evidence="10" type="ORF">A4D02_35790</name>
</gene>
<comment type="caution">
    <text evidence="10">The sequence shown here is derived from an EMBL/GenBank/DDBJ whole genome shotgun (WGS) entry which is preliminary data.</text>
</comment>
<dbReference type="Pfam" id="PF02518">
    <property type="entry name" value="HATPase_c"/>
    <property type="match status" value="1"/>
</dbReference>
<evidence type="ECO:0000256" key="8">
    <source>
        <dbReference type="ARBA" id="ARBA00023012"/>
    </source>
</evidence>
<keyword evidence="7" id="KW-0067">ATP-binding</keyword>